<dbReference type="RefSeq" id="WP_116000550.1">
    <property type="nucleotide sequence ID" value="NZ_QUOV01000001.1"/>
</dbReference>
<dbReference type="Proteomes" id="UP000256999">
    <property type="component" value="Unassembled WGS sequence"/>
</dbReference>
<reference evidence="1 2" key="1">
    <citation type="submission" date="2018-08" db="EMBL/GenBank/DDBJ databases">
        <title>Thalassotalea euphylliae genome.</title>
        <authorList>
            <person name="Summers S."/>
            <person name="Rice S.A."/>
            <person name="Freckelton M.L."/>
            <person name="Nedved B.T."/>
            <person name="Hadfield M.G."/>
        </authorList>
    </citation>
    <scope>NUCLEOTIDE SEQUENCE [LARGE SCALE GENOMIC DNA]</scope>
    <source>
        <strain evidence="1 2">H2</strain>
    </source>
</reference>
<organism evidence="1 2">
    <name type="scientific">Thalassotalea euphylliae</name>
    <dbReference type="NCBI Taxonomy" id="1655234"/>
    <lineage>
        <taxon>Bacteria</taxon>
        <taxon>Pseudomonadati</taxon>
        <taxon>Pseudomonadota</taxon>
        <taxon>Gammaproteobacteria</taxon>
        <taxon>Alteromonadales</taxon>
        <taxon>Colwelliaceae</taxon>
        <taxon>Thalassotalea</taxon>
    </lineage>
</organism>
<proteinExistence type="predicted"/>
<dbReference type="OrthoDB" id="9942509at2"/>
<dbReference type="EMBL" id="QUOV01000001">
    <property type="protein sequence ID" value="REL35883.1"/>
    <property type="molecule type" value="Genomic_DNA"/>
</dbReference>
<evidence type="ECO:0000313" key="1">
    <source>
        <dbReference type="EMBL" id="REL35883.1"/>
    </source>
</evidence>
<evidence type="ECO:0000313" key="2">
    <source>
        <dbReference type="Proteomes" id="UP000256999"/>
    </source>
</evidence>
<comment type="caution">
    <text evidence="1">The sequence shown here is derived from an EMBL/GenBank/DDBJ whole genome shotgun (WGS) entry which is preliminary data.</text>
</comment>
<accession>A0A3E0UH09</accession>
<dbReference type="AlphaFoldDB" id="A0A3E0UH09"/>
<gene>
    <name evidence="1" type="ORF">DXX92_11360</name>
</gene>
<sequence>MLKLQLHIQNQLVREIEQTIINEQCHWLSDKYEAPTRVVWAVEHKLLLTNSLLPVELINELGFLLQDYGRELIESINNQCPPLPLAAVISKFIFDKEKAKFRKLQTKLNPSKDIEEIKGYKLSDYLILGYQFYDALFFVYSHCYKSEIGYYWGLKVNELTEYPKFIEKSSDINFNRKKLSLKYRLKI</sequence>
<protein>
    <submittedName>
        <fullName evidence="1">Uncharacterized protein</fullName>
    </submittedName>
</protein>
<name>A0A3E0UH09_9GAMM</name>